<dbReference type="InterPro" id="IPR020846">
    <property type="entry name" value="MFS_dom"/>
</dbReference>
<evidence type="ECO:0000256" key="2">
    <source>
        <dbReference type="ARBA" id="ARBA00022448"/>
    </source>
</evidence>
<feature type="transmembrane region" description="Helical" evidence="7">
    <location>
        <begin position="238"/>
        <end position="261"/>
    </location>
</feature>
<feature type="domain" description="Major facilitator superfamily (MFS) profile" evidence="8">
    <location>
        <begin position="24"/>
        <end position="475"/>
    </location>
</feature>
<feature type="transmembrane region" description="Helical" evidence="7">
    <location>
        <begin position="371"/>
        <end position="391"/>
    </location>
</feature>
<feature type="transmembrane region" description="Helical" evidence="7">
    <location>
        <begin position="23"/>
        <end position="47"/>
    </location>
</feature>
<dbReference type="OrthoDB" id="2130629at2759"/>
<evidence type="ECO:0000313" key="10">
    <source>
        <dbReference type="Proteomes" id="UP000738325"/>
    </source>
</evidence>
<organism evidence="9 10">
    <name type="scientific">Dissophora globulifera</name>
    <dbReference type="NCBI Taxonomy" id="979702"/>
    <lineage>
        <taxon>Eukaryota</taxon>
        <taxon>Fungi</taxon>
        <taxon>Fungi incertae sedis</taxon>
        <taxon>Mucoromycota</taxon>
        <taxon>Mortierellomycotina</taxon>
        <taxon>Mortierellomycetes</taxon>
        <taxon>Mortierellales</taxon>
        <taxon>Mortierellaceae</taxon>
        <taxon>Dissophora</taxon>
    </lineage>
</organism>
<dbReference type="Gene3D" id="1.20.1720.10">
    <property type="entry name" value="Multidrug resistance protein D"/>
    <property type="match status" value="1"/>
</dbReference>
<dbReference type="EMBL" id="JAAAIP010000096">
    <property type="protein sequence ID" value="KAG0325959.1"/>
    <property type="molecule type" value="Genomic_DNA"/>
</dbReference>
<dbReference type="Proteomes" id="UP000738325">
    <property type="component" value="Unassembled WGS sequence"/>
</dbReference>
<dbReference type="PANTHER" id="PTHR42718">
    <property type="entry name" value="MAJOR FACILITATOR SUPERFAMILY MULTIDRUG TRANSPORTER MFSC"/>
    <property type="match status" value="1"/>
</dbReference>
<feature type="region of interest" description="Disordered" evidence="6">
    <location>
        <begin position="479"/>
        <end position="536"/>
    </location>
</feature>
<keyword evidence="5 7" id="KW-0472">Membrane</keyword>
<evidence type="ECO:0000313" key="9">
    <source>
        <dbReference type="EMBL" id="KAG0325959.1"/>
    </source>
</evidence>
<evidence type="ECO:0000259" key="8">
    <source>
        <dbReference type="PROSITE" id="PS50850"/>
    </source>
</evidence>
<feature type="transmembrane region" description="Helical" evidence="7">
    <location>
        <begin position="281"/>
        <end position="306"/>
    </location>
</feature>
<comment type="caution">
    <text evidence="9">The sequence shown here is derived from an EMBL/GenBank/DDBJ whole genome shotgun (WGS) entry which is preliminary data.</text>
</comment>
<protein>
    <recommendedName>
        <fullName evidence="8">Major facilitator superfamily (MFS) profile domain-containing protein</fullName>
    </recommendedName>
</protein>
<proteinExistence type="predicted"/>
<feature type="compositionally biased region" description="Basic and acidic residues" evidence="6">
    <location>
        <begin position="507"/>
        <end position="523"/>
    </location>
</feature>
<feature type="transmembrane region" description="Helical" evidence="7">
    <location>
        <begin position="90"/>
        <end position="108"/>
    </location>
</feature>
<dbReference type="SUPFAM" id="SSF103473">
    <property type="entry name" value="MFS general substrate transporter"/>
    <property type="match status" value="1"/>
</dbReference>
<keyword evidence="2" id="KW-0813">Transport</keyword>
<keyword evidence="3 7" id="KW-0812">Transmembrane</keyword>
<evidence type="ECO:0000256" key="4">
    <source>
        <dbReference type="ARBA" id="ARBA00022989"/>
    </source>
</evidence>
<dbReference type="GO" id="GO:0016020">
    <property type="term" value="C:membrane"/>
    <property type="evidence" value="ECO:0007669"/>
    <property type="project" value="UniProtKB-SubCell"/>
</dbReference>
<keyword evidence="4 7" id="KW-1133">Transmembrane helix</keyword>
<feature type="transmembrane region" description="Helical" evidence="7">
    <location>
        <begin position="452"/>
        <end position="471"/>
    </location>
</feature>
<dbReference type="InterPro" id="IPR011701">
    <property type="entry name" value="MFS"/>
</dbReference>
<gene>
    <name evidence="9" type="ORF">BGZ99_010332</name>
</gene>
<feature type="transmembrane region" description="Helical" evidence="7">
    <location>
        <begin position="149"/>
        <end position="173"/>
    </location>
</feature>
<keyword evidence="10" id="KW-1185">Reference proteome</keyword>
<reference evidence="9" key="1">
    <citation type="journal article" date="2020" name="Fungal Divers.">
        <title>Resolving the Mortierellaceae phylogeny through synthesis of multi-gene phylogenetics and phylogenomics.</title>
        <authorList>
            <person name="Vandepol N."/>
            <person name="Liber J."/>
            <person name="Desiro A."/>
            <person name="Na H."/>
            <person name="Kennedy M."/>
            <person name="Barry K."/>
            <person name="Grigoriev I.V."/>
            <person name="Miller A.N."/>
            <person name="O'Donnell K."/>
            <person name="Stajich J.E."/>
            <person name="Bonito G."/>
        </authorList>
    </citation>
    <scope>NUCLEOTIDE SEQUENCE</scope>
    <source>
        <strain evidence="9">REB-010B</strain>
    </source>
</reference>
<name>A0A9P6UYF0_9FUNG</name>
<feature type="transmembrane region" description="Helical" evidence="7">
    <location>
        <begin position="120"/>
        <end position="142"/>
    </location>
</feature>
<feature type="transmembrane region" description="Helical" evidence="7">
    <location>
        <begin position="412"/>
        <end position="432"/>
    </location>
</feature>
<accession>A0A9P6UYF0</accession>
<evidence type="ECO:0000256" key="7">
    <source>
        <dbReference type="SAM" id="Phobius"/>
    </source>
</evidence>
<feature type="transmembrane region" description="Helical" evidence="7">
    <location>
        <begin position="346"/>
        <end position="365"/>
    </location>
</feature>
<dbReference type="Gene3D" id="1.20.1250.20">
    <property type="entry name" value="MFS general substrate transporter like domains"/>
    <property type="match status" value="1"/>
</dbReference>
<dbReference type="PROSITE" id="PS50850">
    <property type="entry name" value="MFS"/>
    <property type="match status" value="1"/>
</dbReference>
<feature type="transmembrane region" description="Helical" evidence="7">
    <location>
        <begin position="179"/>
        <end position="201"/>
    </location>
</feature>
<evidence type="ECO:0000256" key="3">
    <source>
        <dbReference type="ARBA" id="ARBA00022692"/>
    </source>
</evidence>
<evidence type="ECO:0000256" key="6">
    <source>
        <dbReference type="SAM" id="MobiDB-lite"/>
    </source>
</evidence>
<comment type="subcellular location">
    <subcellularLocation>
        <location evidence="1">Membrane</location>
        <topology evidence="1">Multi-pass membrane protein</topology>
    </subcellularLocation>
</comment>
<evidence type="ECO:0000256" key="5">
    <source>
        <dbReference type="ARBA" id="ARBA00023136"/>
    </source>
</evidence>
<feature type="transmembrane region" description="Helical" evidence="7">
    <location>
        <begin position="213"/>
        <end position="232"/>
    </location>
</feature>
<dbReference type="GO" id="GO:0022857">
    <property type="term" value="F:transmembrane transporter activity"/>
    <property type="evidence" value="ECO:0007669"/>
    <property type="project" value="InterPro"/>
</dbReference>
<evidence type="ECO:0000256" key="1">
    <source>
        <dbReference type="ARBA" id="ARBA00004141"/>
    </source>
</evidence>
<dbReference type="Pfam" id="PF07690">
    <property type="entry name" value="MFS_1"/>
    <property type="match status" value="1"/>
</dbReference>
<dbReference type="AlphaFoldDB" id="A0A9P6UYF0"/>
<dbReference type="InterPro" id="IPR036259">
    <property type="entry name" value="MFS_trans_sf"/>
</dbReference>
<dbReference type="PANTHER" id="PTHR42718:SF9">
    <property type="entry name" value="MAJOR FACILITATOR SUPERFAMILY MULTIDRUG TRANSPORTER MFSC"/>
    <property type="match status" value="1"/>
</dbReference>
<feature type="transmembrane region" description="Helical" evidence="7">
    <location>
        <begin position="318"/>
        <end position="339"/>
    </location>
</feature>
<sequence length="536" mass="57442">MDSITTVTPPLPWYRRLNQNKGLLLALVSMAQMLDIINVGSVTIILPDILREVGYEVDQLQWVTSAYALAYGAFLLIGGRFGDLFGHRRIYILGVTWFSIWAVVNGFAKDPIVMSVGRALQGMGAGFTVPSALAILTTSYPVGPERTNALAIFGGTGAIGSIIGVLLGGILGSTIGWRWIFYITAIIGFTMALLGVVIIPPHLNHSKVSDRRIDYLGIVSFTLGIVAIIYYLSEGASAGWKAASTLAPLIIGLAFLVVFVVVELRIDYPIMPFRIWRSRRLVASCVTIIMVSAALNGMIFFATLTLENVLGYTALHTSLAYIVHGVGAIVTIVALTKAIVYVRTKILMIVGWFFLIASLIVWAQIKVDSSYWKIPFPALILNFLGMAPVWLCCQINSVADANDEDQGVVGGVYNVSLQIGAPIGIAISNIIANTRNSPTAVGAELLPGYRSAFYAVSIMGGIGLVLTIILASNSDPVKLSEDSTTAKTDDMDIDTEIGGSSTEALDEPDKTETALGSEIEKTEAIPAVSTDEKTLA</sequence>
<feature type="transmembrane region" description="Helical" evidence="7">
    <location>
        <begin position="59"/>
        <end position="78"/>
    </location>
</feature>